<dbReference type="EMBL" id="CP032152">
    <property type="protein sequence ID" value="AXY67542.1"/>
    <property type="molecule type" value="Genomic_DNA"/>
</dbReference>
<proteinExistence type="predicted"/>
<organism evidence="1 2">
    <name type="scientific">Thermosynechococcus sichuanensis E542</name>
    <dbReference type="NCBI Taxonomy" id="2016101"/>
    <lineage>
        <taxon>Bacteria</taxon>
        <taxon>Bacillati</taxon>
        <taxon>Cyanobacteriota</taxon>
        <taxon>Cyanophyceae</taxon>
        <taxon>Acaryochloridales</taxon>
        <taxon>Thermosynechococcaceae</taxon>
        <taxon>Thermosynechococcus</taxon>
        <taxon>Thermosynechococcus sichuanensis</taxon>
    </lineage>
</organism>
<protein>
    <recommendedName>
        <fullName evidence="3">Isopropylmalate/homocitrate/citramalate synthase</fullName>
    </recommendedName>
</protein>
<evidence type="ECO:0008006" key="3">
    <source>
        <dbReference type="Google" id="ProtNLM"/>
    </source>
</evidence>
<dbReference type="Pfam" id="PF23856">
    <property type="entry name" value="DUF7219"/>
    <property type="match status" value="1"/>
</dbReference>
<gene>
    <name evidence="1" type="ORF">D3A95_03590</name>
</gene>
<dbReference type="KEGG" id="tsq:D3A95_03590"/>
<keyword evidence="2" id="KW-1185">Reference proteome</keyword>
<name>A0A3B7MCH0_9CYAN</name>
<sequence length="80" mass="9264">MNKYEFLHPHSRYHGEFTPENFLFDANLQEFATRVSYISGLENSGKLSPQEAYEQIKNLWKELKASKKCLLDTPDTPSPS</sequence>
<accession>A0A3B7MCH0</accession>
<reference evidence="2" key="1">
    <citation type="submission" date="2018-09" db="EMBL/GenBank/DDBJ databases">
        <title>Complete genome sequence of thermophilic cyanobacteria strain Thermosynechococcus elongatus PKUAC-SCTE542.</title>
        <authorList>
            <person name="Liang Y."/>
            <person name="Tang J."/>
            <person name="Daroch M."/>
        </authorList>
    </citation>
    <scope>NUCLEOTIDE SEQUENCE [LARGE SCALE GENOMIC DNA]</scope>
    <source>
        <strain evidence="2">E542</strain>
    </source>
</reference>
<dbReference type="AlphaFoldDB" id="A0A3B7MCH0"/>
<dbReference type="Proteomes" id="UP000261812">
    <property type="component" value="Chromosome"/>
</dbReference>
<dbReference type="InterPro" id="IPR055643">
    <property type="entry name" value="DUF7219"/>
</dbReference>
<evidence type="ECO:0000313" key="2">
    <source>
        <dbReference type="Proteomes" id="UP000261812"/>
    </source>
</evidence>
<dbReference type="RefSeq" id="WP_181496284.1">
    <property type="nucleotide sequence ID" value="NZ_CP032152.1"/>
</dbReference>
<evidence type="ECO:0000313" key="1">
    <source>
        <dbReference type="EMBL" id="AXY67542.1"/>
    </source>
</evidence>